<name>A0ABQ9T8E7_SAGOE</name>
<feature type="signal peptide" evidence="2">
    <location>
        <begin position="1"/>
        <end position="20"/>
    </location>
</feature>
<sequence>LALRGFLSSFIVLWLGNVLENESCLTCMATFSMVLYLDSCQFHRGMTRAWERSSLFSSSRWECRLLPGSGQPWSAARKSPSQPQAST</sequence>
<feature type="non-terminal residue" evidence="3">
    <location>
        <position position="87"/>
    </location>
</feature>
<gene>
    <name evidence="3" type="ORF">P7K49_040133</name>
</gene>
<evidence type="ECO:0000313" key="4">
    <source>
        <dbReference type="Proteomes" id="UP001266305"/>
    </source>
</evidence>
<proteinExistence type="predicted"/>
<protein>
    <submittedName>
        <fullName evidence="3">Uncharacterized protein</fullName>
    </submittedName>
</protein>
<evidence type="ECO:0000256" key="1">
    <source>
        <dbReference type="SAM" id="MobiDB-lite"/>
    </source>
</evidence>
<evidence type="ECO:0000256" key="2">
    <source>
        <dbReference type="SAM" id="SignalP"/>
    </source>
</evidence>
<feature type="region of interest" description="Disordered" evidence="1">
    <location>
        <begin position="68"/>
        <end position="87"/>
    </location>
</feature>
<keyword evidence="4" id="KW-1185">Reference proteome</keyword>
<organism evidence="3 4">
    <name type="scientific">Saguinus oedipus</name>
    <name type="common">Cotton-top tamarin</name>
    <name type="synonym">Oedipomidas oedipus</name>
    <dbReference type="NCBI Taxonomy" id="9490"/>
    <lineage>
        <taxon>Eukaryota</taxon>
        <taxon>Metazoa</taxon>
        <taxon>Chordata</taxon>
        <taxon>Craniata</taxon>
        <taxon>Vertebrata</taxon>
        <taxon>Euteleostomi</taxon>
        <taxon>Mammalia</taxon>
        <taxon>Eutheria</taxon>
        <taxon>Euarchontoglires</taxon>
        <taxon>Primates</taxon>
        <taxon>Haplorrhini</taxon>
        <taxon>Platyrrhini</taxon>
        <taxon>Cebidae</taxon>
        <taxon>Callitrichinae</taxon>
        <taxon>Saguinus</taxon>
    </lineage>
</organism>
<dbReference type="EMBL" id="JASSZA010000411">
    <property type="protein sequence ID" value="KAK2081018.1"/>
    <property type="molecule type" value="Genomic_DNA"/>
</dbReference>
<keyword evidence="2" id="KW-0732">Signal</keyword>
<reference evidence="3 4" key="1">
    <citation type="submission" date="2023-05" db="EMBL/GenBank/DDBJ databases">
        <title>B98-5 Cell Line De Novo Hybrid Assembly: An Optical Mapping Approach.</title>
        <authorList>
            <person name="Kananen K."/>
            <person name="Auerbach J.A."/>
            <person name="Kautto E."/>
            <person name="Blachly J.S."/>
        </authorList>
    </citation>
    <scope>NUCLEOTIDE SEQUENCE [LARGE SCALE GENOMIC DNA]</scope>
    <source>
        <strain evidence="3">B95-8</strain>
        <tissue evidence="3">Cell line</tissue>
    </source>
</reference>
<evidence type="ECO:0000313" key="3">
    <source>
        <dbReference type="EMBL" id="KAK2081018.1"/>
    </source>
</evidence>
<accession>A0ABQ9T8E7</accession>
<feature type="non-terminal residue" evidence="3">
    <location>
        <position position="1"/>
    </location>
</feature>
<dbReference type="Proteomes" id="UP001266305">
    <property type="component" value="Unassembled WGS sequence"/>
</dbReference>
<feature type="chain" id="PRO_5045954202" evidence="2">
    <location>
        <begin position="21"/>
        <end position="87"/>
    </location>
</feature>
<comment type="caution">
    <text evidence="3">The sequence shown here is derived from an EMBL/GenBank/DDBJ whole genome shotgun (WGS) entry which is preliminary data.</text>
</comment>